<name>A0A8H9IW42_9PSEU</name>
<gene>
    <name evidence="2" type="ORF">GCM10017566_25300</name>
</gene>
<dbReference type="Proteomes" id="UP000658656">
    <property type="component" value="Unassembled WGS sequence"/>
</dbReference>
<organism evidence="2 3">
    <name type="scientific">Amycolatopsis bartoniae</name>
    <dbReference type="NCBI Taxonomy" id="941986"/>
    <lineage>
        <taxon>Bacteria</taxon>
        <taxon>Bacillati</taxon>
        <taxon>Actinomycetota</taxon>
        <taxon>Actinomycetes</taxon>
        <taxon>Pseudonocardiales</taxon>
        <taxon>Pseudonocardiaceae</taxon>
        <taxon>Amycolatopsis</taxon>
    </lineage>
</organism>
<comment type="caution">
    <text evidence="2">The sequence shown here is derived from an EMBL/GenBank/DDBJ whole genome shotgun (WGS) entry which is preliminary data.</text>
</comment>
<accession>A0A8H9IW42</accession>
<dbReference type="AlphaFoldDB" id="A0A8H9IW42"/>
<keyword evidence="3" id="KW-1185">Reference proteome</keyword>
<evidence type="ECO:0000256" key="1">
    <source>
        <dbReference type="SAM" id="MobiDB-lite"/>
    </source>
</evidence>
<sequence length="88" mass="9778">MCLAAQARPPHPRALRAMSTETEHQAQSPETDEPPTAPCTVVWSQGRPYVLEPGTGNPRWVGTDTRGRPTTLTVADLRRRGWSYHRAS</sequence>
<reference evidence="2" key="1">
    <citation type="journal article" date="2014" name="Int. J. Syst. Evol. Microbiol.">
        <title>Complete genome sequence of Corynebacterium casei LMG S-19264T (=DSM 44701T), isolated from a smear-ripened cheese.</title>
        <authorList>
            <consortium name="US DOE Joint Genome Institute (JGI-PGF)"/>
            <person name="Walter F."/>
            <person name="Albersmeier A."/>
            <person name="Kalinowski J."/>
            <person name="Ruckert C."/>
        </authorList>
    </citation>
    <scope>NUCLEOTIDE SEQUENCE</scope>
    <source>
        <strain evidence="2">CGMCC 4.7679</strain>
    </source>
</reference>
<evidence type="ECO:0000313" key="2">
    <source>
        <dbReference type="EMBL" id="GHF51117.1"/>
    </source>
</evidence>
<reference evidence="2" key="2">
    <citation type="submission" date="2020-09" db="EMBL/GenBank/DDBJ databases">
        <authorList>
            <person name="Sun Q."/>
            <person name="Zhou Y."/>
        </authorList>
    </citation>
    <scope>NUCLEOTIDE SEQUENCE</scope>
    <source>
        <strain evidence="2">CGMCC 4.7679</strain>
    </source>
</reference>
<proteinExistence type="predicted"/>
<dbReference type="EMBL" id="BNAV01000003">
    <property type="protein sequence ID" value="GHF51117.1"/>
    <property type="molecule type" value="Genomic_DNA"/>
</dbReference>
<protein>
    <submittedName>
        <fullName evidence="2">Uncharacterized protein</fullName>
    </submittedName>
</protein>
<evidence type="ECO:0000313" key="3">
    <source>
        <dbReference type="Proteomes" id="UP000658656"/>
    </source>
</evidence>
<feature type="region of interest" description="Disordered" evidence="1">
    <location>
        <begin position="1"/>
        <end position="39"/>
    </location>
</feature>